<dbReference type="InterPro" id="IPR016181">
    <property type="entry name" value="Acyl_CoA_acyltransferase"/>
</dbReference>
<keyword evidence="3" id="KW-1185">Reference proteome</keyword>
<organism evidence="2 3">
    <name type="scientific">Venturia nashicola</name>
    <dbReference type="NCBI Taxonomy" id="86259"/>
    <lineage>
        <taxon>Eukaryota</taxon>
        <taxon>Fungi</taxon>
        <taxon>Dikarya</taxon>
        <taxon>Ascomycota</taxon>
        <taxon>Pezizomycotina</taxon>
        <taxon>Dothideomycetes</taxon>
        <taxon>Pleosporomycetidae</taxon>
        <taxon>Venturiales</taxon>
        <taxon>Venturiaceae</taxon>
        <taxon>Venturia</taxon>
    </lineage>
</organism>
<dbReference type="GO" id="GO:0016747">
    <property type="term" value="F:acyltransferase activity, transferring groups other than amino-acyl groups"/>
    <property type="evidence" value="ECO:0007669"/>
    <property type="project" value="InterPro"/>
</dbReference>
<dbReference type="Gene3D" id="3.40.630.30">
    <property type="match status" value="1"/>
</dbReference>
<evidence type="ECO:0000313" key="2">
    <source>
        <dbReference type="EMBL" id="TID19113.1"/>
    </source>
</evidence>
<dbReference type="PANTHER" id="PTHR43792:SF1">
    <property type="entry name" value="N-ACETYLTRANSFERASE DOMAIN-CONTAINING PROTEIN"/>
    <property type="match status" value="1"/>
</dbReference>
<comment type="caution">
    <text evidence="2">The sequence shown here is derived from an EMBL/GenBank/DDBJ whole genome shotgun (WGS) entry which is preliminary data.</text>
</comment>
<gene>
    <name evidence="2" type="ORF">E6O75_ATG06234</name>
</gene>
<name>A0A4Z1PD97_9PEZI</name>
<evidence type="ECO:0000313" key="3">
    <source>
        <dbReference type="Proteomes" id="UP000298493"/>
    </source>
</evidence>
<dbReference type="Proteomes" id="UP000298493">
    <property type="component" value="Unassembled WGS sequence"/>
</dbReference>
<protein>
    <submittedName>
        <fullName evidence="2">Acyl-CoA N-acyltransferase</fullName>
    </submittedName>
</protein>
<keyword evidence="2" id="KW-0012">Acyltransferase</keyword>
<dbReference type="InterPro" id="IPR051531">
    <property type="entry name" value="N-acetyltransferase"/>
</dbReference>
<dbReference type="InterPro" id="IPR000182">
    <property type="entry name" value="GNAT_dom"/>
</dbReference>
<sequence>MVGFIGLGRWNTITYAVQPIHWNHGYCTEALLSFLDNLWKTEPKRSFVDASVMEGNDASKRVLEKCGFKRFDGRSGRRFVKKEKDIDEEEGNDEDLLTEDTINALKSAIAGMEIQYKSTVEPIRESIGGEIMSKRMSLIGFRRYREPT</sequence>
<evidence type="ECO:0000259" key="1">
    <source>
        <dbReference type="Pfam" id="PF13302"/>
    </source>
</evidence>
<reference evidence="2 3" key="1">
    <citation type="submission" date="2019-04" db="EMBL/GenBank/DDBJ databases">
        <title>High contiguity whole genome sequence and gene annotation resource for two Venturia nashicola isolates.</title>
        <authorList>
            <person name="Prokchorchik M."/>
            <person name="Won K."/>
            <person name="Lee Y."/>
            <person name="Choi E.D."/>
            <person name="Segonzac C."/>
            <person name="Sohn K.H."/>
        </authorList>
    </citation>
    <scope>NUCLEOTIDE SEQUENCE [LARGE SCALE GENOMIC DNA]</scope>
    <source>
        <strain evidence="2 3">PRI2</strain>
    </source>
</reference>
<feature type="domain" description="N-acetyltransferase" evidence="1">
    <location>
        <begin position="7"/>
        <end position="69"/>
    </location>
</feature>
<accession>A0A4Z1PD97</accession>
<dbReference type="EMBL" id="SNSC02000013">
    <property type="protein sequence ID" value="TID19113.1"/>
    <property type="molecule type" value="Genomic_DNA"/>
</dbReference>
<keyword evidence="2" id="KW-0808">Transferase</keyword>
<dbReference type="Pfam" id="PF13302">
    <property type="entry name" value="Acetyltransf_3"/>
    <property type="match status" value="1"/>
</dbReference>
<dbReference type="SUPFAM" id="SSF55729">
    <property type="entry name" value="Acyl-CoA N-acyltransferases (Nat)"/>
    <property type="match status" value="1"/>
</dbReference>
<dbReference type="AlphaFoldDB" id="A0A4Z1PD97"/>
<proteinExistence type="predicted"/>
<dbReference type="PANTHER" id="PTHR43792">
    <property type="entry name" value="GNAT FAMILY, PUTATIVE (AFU_ORTHOLOGUE AFUA_3G00765)-RELATED-RELATED"/>
    <property type="match status" value="1"/>
</dbReference>